<accession>A0A017HSU5</accession>
<protein>
    <recommendedName>
        <fullName evidence="3">3-oxoacyl-[acyl-carrier-protein] reductase</fullName>
    </recommendedName>
</protein>
<gene>
    <name evidence="1" type="ORF">Rumeso_01180</name>
</gene>
<dbReference type="AlphaFoldDB" id="A0A017HSU5"/>
<dbReference type="HOGENOM" id="CLU_3204833_0_0_5"/>
<proteinExistence type="predicted"/>
<dbReference type="Pfam" id="PF13561">
    <property type="entry name" value="adh_short_C2"/>
    <property type="match status" value="1"/>
</dbReference>
<dbReference type="SUPFAM" id="SSF51735">
    <property type="entry name" value="NAD(P)-binding Rossmann-fold domains"/>
    <property type="match status" value="1"/>
</dbReference>
<keyword evidence="2" id="KW-1185">Reference proteome</keyword>
<dbReference type="Proteomes" id="UP000019666">
    <property type="component" value="Unassembled WGS sequence"/>
</dbReference>
<evidence type="ECO:0000313" key="1">
    <source>
        <dbReference type="EMBL" id="EYD77233.1"/>
    </source>
</evidence>
<evidence type="ECO:0000313" key="2">
    <source>
        <dbReference type="Proteomes" id="UP000019666"/>
    </source>
</evidence>
<dbReference type="Gene3D" id="3.40.50.720">
    <property type="entry name" value="NAD(P)-binding Rossmann-like Domain"/>
    <property type="match status" value="1"/>
</dbReference>
<organism evidence="1 2">
    <name type="scientific">Rubellimicrobium mesophilum DSM 19309</name>
    <dbReference type="NCBI Taxonomy" id="442562"/>
    <lineage>
        <taxon>Bacteria</taxon>
        <taxon>Pseudomonadati</taxon>
        <taxon>Pseudomonadota</taxon>
        <taxon>Alphaproteobacteria</taxon>
        <taxon>Rhodobacterales</taxon>
        <taxon>Roseobacteraceae</taxon>
        <taxon>Rubellimicrobium</taxon>
    </lineage>
</organism>
<dbReference type="InterPro" id="IPR002347">
    <property type="entry name" value="SDR_fam"/>
</dbReference>
<comment type="caution">
    <text evidence="1">The sequence shown here is derived from an EMBL/GenBank/DDBJ whole genome shotgun (WGS) entry which is preliminary data.</text>
</comment>
<reference evidence="1 2" key="1">
    <citation type="submission" date="2013-02" db="EMBL/GenBank/DDBJ databases">
        <authorList>
            <person name="Fiebig A."/>
            <person name="Goeker M."/>
            <person name="Klenk H.-P.P."/>
        </authorList>
    </citation>
    <scope>NUCLEOTIDE SEQUENCE [LARGE SCALE GENOMIC DNA]</scope>
    <source>
        <strain evidence="1 2">DSM 19309</strain>
    </source>
</reference>
<name>A0A017HSU5_9RHOB</name>
<evidence type="ECO:0008006" key="3">
    <source>
        <dbReference type="Google" id="ProtNLM"/>
    </source>
</evidence>
<dbReference type="EMBL" id="AOSK01000032">
    <property type="protein sequence ID" value="EYD77233.1"/>
    <property type="molecule type" value="Genomic_DNA"/>
</dbReference>
<sequence>MQMIERQALKADLLEDDIADAVLFLCSDDSDMITKQCLTVDGGLR</sequence>
<dbReference type="InterPro" id="IPR036291">
    <property type="entry name" value="NAD(P)-bd_dom_sf"/>
</dbReference>